<dbReference type="InterPro" id="IPR032675">
    <property type="entry name" value="LRR_dom_sf"/>
</dbReference>
<evidence type="ECO:0000256" key="5">
    <source>
        <dbReference type="ARBA" id="ARBA00022729"/>
    </source>
</evidence>
<dbReference type="InterPro" id="IPR046956">
    <property type="entry name" value="RLP23-like"/>
</dbReference>
<dbReference type="InterPro" id="IPR001611">
    <property type="entry name" value="Leu-rich_rpt"/>
</dbReference>
<evidence type="ECO:0000256" key="3">
    <source>
        <dbReference type="ARBA" id="ARBA00022614"/>
    </source>
</evidence>
<keyword evidence="3" id="KW-0433">Leucine-rich repeat</keyword>
<evidence type="ECO:0000259" key="12">
    <source>
        <dbReference type="Pfam" id="PF08263"/>
    </source>
</evidence>
<evidence type="ECO:0000256" key="11">
    <source>
        <dbReference type="SAM" id="SignalP"/>
    </source>
</evidence>
<dbReference type="GO" id="GO:0006952">
    <property type="term" value="P:defense response"/>
    <property type="evidence" value="ECO:0007669"/>
    <property type="project" value="UniProtKB-ARBA"/>
</dbReference>
<sequence length="473" mass="52898">MACSPCFYMSIHFLFLYLSCQPIDAHILSRSMKPLCLEDEMSALLQFKERYEIANVSGGPLAHPKTLSWKNSQDCCSWDGIECDENTGHVIVLDLGSSFLYGSIDNNSTIFQLAHPEKLNLGDNHFNYSQIPSRVGDLSRLTHLNLSASFFPGQVPSEIFKLTRLVYLNLCCSLDDRLLLEMKAPGLRRLSQNLTDLEELLLGHVNMSSQVPNTLANLSSLRRLNMDDLTGRLPNFKSSSPLKELQLRGTSFYGELPASIGNLRSLEMLDLYSCNLTGSLPMSIGNLPLLSYLDIVHNNFSGSIPASFANLSNLKYLDVGMNPFAAQSASSLSWVWKMKKLATLNLWRINLYGEIPPSIGNLSQLVELSFFGNQLSGTIPSQLMNLTQLTDLELPTNQLSCSIPSWLVNMTQLVVLDLSRNKFHGQIPSSIYRLQNLLTTFSSSNNWRCSYYHLTGYHAARVAQMLFFLNLGP</sequence>
<dbReference type="Gene3D" id="3.80.10.10">
    <property type="entry name" value="Ribonuclease Inhibitor"/>
    <property type="match status" value="4"/>
</dbReference>
<dbReference type="GO" id="GO:0051707">
    <property type="term" value="P:response to other organism"/>
    <property type="evidence" value="ECO:0007669"/>
    <property type="project" value="UniProtKB-ARBA"/>
</dbReference>
<evidence type="ECO:0000256" key="10">
    <source>
        <dbReference type="ARBA" id="ARBA00023180"/>
    </source>
</evidence>
<evidence type="ECO:0000256" key="2">
    <source>
        <dbReference type="ARBA" id="ARBA00009592"/>
    </source>
</evidence>
<feature type="signal peptide" evidence="11">
    <location>
        <begin position="1"/>
        <end position="25"/>
    </location>
</feature>
<organism evidence="13">
    <name type="scientific">Eucalyptus grandis</name>
    <name type="common">Flooded gum</name>
    <dbReference type="NCBI Taxonomy" id="71139"/>
    <lineage>
        <taxon>Eukaryota</taxon>
        <taxon>Viridiplantae</taxon>
        <taxon>Streptophyta</taxon>
        <taxon>Embryophyta</taxon>
        <taxon>Tracheophyta</taxon>
        <taxon>Spermatophyta</taxon>
        <taxon>Magnoliopsida</taxon>
        <taxon>eudicotyledons</taxon>
        <taxon>Gunneridae</taxon>
        <taxon>Pentapetalae</taxon>
        <taxon>rosids</taxon>
        <taxon>malvids</taxon>
        <taxon>Myrtales</taxon>
        <taxon>Myrtaceae</taxon>
        <taxon>Myrtoideae</taxon>
        <taxon>Eucalypteae</taxon>
        <taxon>Eucalyptus</taxon>
    </lineage>
</organism>
<gene>
    <name evidence="13" type="ORF">EUGRSUZ_K00644</name>
</gene>
<dbReference type="Gramene" id="KCW46834">
    <property type="protein sequence ID" value="KCW46834"/>
    <property type="gene ID" value="EUGRSUZ_K00644"/>
</dbReference>
<dbReference type="InterPro" id="IPR013210">
    <property type="entry name" value="LRR_N_plant-typ"/>
</dbReference>
<comment type="similarity">
    <text evidence="2">Belongs to the RLP family.</text>
</comment>
<keyword evidence="10" id="KW-0325">Glycoprotein</keyword>
<dbReference type="GO" id="GO:0009791">
    <property type="term" value="P:post-embryonic development"/>
    <property type="evidence" value="ECO:0007669"/>
    <property type="project" value="UniProtKB-ARBA"/>
</dbReference>
<evidence type="ECO:0000256" key="8">
    <source>
        <dbReference type="ARBA" id="ARBA00023136"/>
    </source>
</evidence>
<dbReference type="OMA" id="IHITKCN"/>
<evidence type="ECO:0000256" key="6">
    <source>
        <dbReference type="ARBA" id="ARBA00022737"/>
    </source>
</evidence>
<dbReference type="GO" id="GO:0016020">
    <property type="term" value="C:membrane"/>
    <property type="evidence" value="ECO:0007669"/>
    <property type="project" value="UniProtKB-SubCell"/>
</dbReference>
<dbReference type="FunFam" id="3.80.10.10:FF:000453">
    <property type="entry name" value="Leucine-rich receptor-like protein kinase family protein"/>
    <property type="match status" value="1"/>
</dbReference>
<keyword evidence="5 11" id="KW-0732">Signal</keyword>
<feature type="domain" description="Leucine-rich repeat-containing N-terminal plant-type" evidence="12">
    <location>
        <begin position="38"/>
        <end position="84"/>
    </location>
</feature>
<dbReference type="InParanoid" id="A0A058ZZD4"/>
<name>A0A058ZZD4_EUCGR</name>
<dbReference type="Pfam" id="PF00560">
    <property type="entry name" value="LRR_1"/>
    <property type="match status" value="4"/>
</dbReference>
<evidence type="ECO:0000256" key="1">
    <source>
        <dbReference type="ARBA" id="ARBA00004479"/>
    </source>
</evidence>
<reference evidence="13" key="1">
    <citation type="submission" date="2013-07" db="EMBL/GenBank/DDBJ databases">
        <title>The genome of Eucalyptus grandis.</title>
        <authorList>
            <person name="Schmutz J."/>
            <person name="Hayes R."/>
            <person name="Myburg A."/>
            <person name="Tuskan G."/>
            <person name="Grattapaglia D."/>
            <person name="Rokhsar D.S."/>
        </authorList>
    </citation>
    <scope>NUCLEOTIDE SEQUENCE</scope>
    <source>
        <tissue evidence="13">Leaf extractions</tissue>
    </source>
</reference>
<dbReference type="PANTHER" id="PTHR48061:SF12">
    <property type="entry name" value="DISEASE RESISTANCE LIKE PROTEIN"/>
    <property type="match status" value="1"/>
</dbReference>
<evidence type="ECO:0000256" key="7">
    <source>
        <dbReference type="ARBA" id="ARBA00022989"/>
    </source>
</evidence>
<dbReference type="AlphaFoldDB" id="A0A058ZZD4"/>
<feature type="chain" id="PRO_5001572726" description="Leucine-rich repeat-containing N-terminal plant-type domain-containing protein" evidence="11">
    <location>
        <begin position="26"/>
        <end position="473"/>
    </location>
</feature>
<dbReference type="EMBL" id="KK198763">
    <property type="protein sequence ID" value="KCW46834.1"/>
    <property type="molecule type" value="Genomic_DNA"/>
</dbReference>
<evidence type="ECO:0000256" key="9">
    <source>
        <dbReference type="ARBA" id="ARBA00023170"/>
    </source>
</evidence>
<dbReference type="eggNOG" id="KOG0619">
    <property type="taxonomic scope" value="Eukaryota"/>
</dbReference>
<dbReference type="SUPFAM" id="SSF52058">
    <property type="entry name" value="L domain-like"/>
    <property type="match status" value="1"/>
</dbReference>
<dbReference type="FunFam" id="3.80.10.10:FF:000041">
    <property type="entry name" value="LRR receptor-like serine/threonine-protein kinase ERECTA"/>
    <property type="match status" value="1"/>
</dbReference>
<proteinExistence type="inferred from homology"/>
<dbReference type="PANTHER" id="PTHR48061">
    <property type="entry name" value="LEUCINE-RICH REPEAT RECEPTOR PROTEIN KINASE EMS1-LIKE-RELATED"/>
    <property type="match status" value="1"/>
</dbReference>
<keyword evidence="4" id="KW-0812">Transmembrane</keyword>
<comment type="subcellular location">
    <subcellularLocation>
        <location evidence="1">Membrane</location>
        <topology evidence="1">Single-pass type I membrane protein</topology>
    </subcellularLocation>
</comment>
<evidence type="ECO:0000256" key="4">
    <source>
        <dbReference type="ARBA" id="ARBA00022692"/>
    </source>
</evidence>
<keyword evidence="9" id="KW-0675">Receptor</keyword>
<keyword evidence="8" id="KW-0472">Membrane</keyword>
<accession>A0A058ZZD4</accession>
<protein>
    <recommendedName>
        <fullName evidence="12">Leucine-rich repeat-containing N-terminal plant-type domain-containing protein</fullName>
    </recommendedName>
</protein>
<keyword evidence="7" id="KW-1133">Transmembrane helix</keyword>
<dbReference type="Pfam" id="PF08263">
    <property type="entry name" value="LRRNT_2"/>
    <property type="match status" value="1"/>
</dbReference>
<evidence type="ECO:0000313" key="13">
    <source>
        <dbReference type="EMBL" id="KCW46834.1"/>
    </source>
</evidence>
<keyword evidence="6" id="KW-0677">Repeat</keyword>